<evidence type="ECO:0000256" key="15">
    <source>
        <dbReference type="ARBA" id="ARBA00023134"/>
    </source>
</evidence>
<dbReference type="Proteomes" id="UP000308705">
    <property type="component" value="Unassembled WGS sequence"/>
</dbReference>
<keyword evidence="10" id="KW-0169">Cobalamin biosynthesis</keyword>
<evidence type="ECO:0000256" key="3">
    <source>
        <dbReference type="ARBA" id="ARBA00001522"/>
    </source>
</evidence>
<dbReference type="CDD" id="cd00544">
    <property type="entry name" value="CobU"/>
    <property type="match status" value="1"/>
</dbReference>
<keyword evidence="19" id="KW-1185">Reference proteome</keyword>
<name>A0A4V5UXJ0_9ACTN</name>
<comment type="pathway">
    <text evidence="5">Cofactor biosynthesis; adenosylcobalamin biosynthesis; adenosylcobalamin from cob(II)yrinate a,c-diamide: step 6/7.</text>
</comment>
<reference evidence="18 19" key="1">
    <citation type="submission" date="2019-04" db="EMBL/GenBank/DDBJ databases">
        <title>Herbidospora sp. NEAU-GS14.nov., a novel actinomycete isolated from soil.</title>
        <authorList>
            <person name="Han L."/>
        </authorList>
    </citation>
    <scope>NUCLEOTIDE SEQUENCE [LARGE SCALE GENOMIC DNA]</scope>
    <source>
        <strain evidence="18 19">NEAU-GS14</strain>
    </source>
</reference>
<comment type="pathway">
    <text evidence="6">Cofactor biosynthesis; adenosylcobalamin biosynthesis; adenosylcobalamin from cob(II)yrinate a,c-diamide: step 5/7.</text>
</comment>
<protein>
    <recommendedName>
        <fullName evidence="16">Adenosylcobinamide kinase</fullName>
        <ecNumber evidence="8">2.7.1.156</ecNumber>
        <ecNumber evidence="9">2.7.7.62</ecNumber>
    </recommendedName>
    <alternativeName>
        <fullName evidence="17">Adenosylcobinamide-phosphate guanylyltransferase</fullName>
    </alternativeName>
</protein>
<evidence type="ECO:0000256" key="10">
    <source>
        <dbReference type="ARBA" id="ARBA00022573"/>
    </source>
</evidence>
<sequence length="323" mass="34237">MKVELSGTGGPGGWPSDGCASCRSVRRERRPLSVVVDDNAPLDGYELTRTDDGDIVVGPDGGSLLFANGPGGTGPGPAFDLVLIDLLDDPFRLGALRGRGLVNRATQVVAVGLDHRVRSEAELDRRLAYWGAAQVPDGTVLRTSDRAAHDPAGPHRTIVLGGTRSGKSEEAETRLAGEPDVLYVATGDTEGDAAWTDRIAAHRNRRPAHWRTRETRDLEDVLTAETGAVLIDGLGTWLAGVFDDLGAWEDPGRVRGSCDGLVAAWRATRARVVLVSDEVGLGVVPGHASGRIFRDALGELNRRLADESEEAALVVAGRVTPLP</sequence>
<dbReference type="OrthoDB" id="9788370at2"/>
<accession>A0A4V5UXJ0</accession>
<evidence type="ECO:0000256" key="17">
    <source>
        <dbReference type="ARBA" id="ARBA00030571"/>
    </source>
</evidence>
<keyword evidence="13 18" id="KW-0418">Kinase</keyword>
<dbReference type="PANTHER" id="PTHR34848:SF1">
    <property type="entry name" value="BIFUNCTIONAL ADENOSYLCOBALAMIN BIOSYNTHESIS PROTEIN COBU"/>
    <property type="match status" value="1"/>
</dbReference>
<dbReference type="GO" id="GO:0009236">
    <property type="term" value="P:cobalamin biosynthetic process"/>
    <property type="evidence" value="ECO:0007669"/>
    <property type="project" value="UniProtKB-UniPathway"/>
</dbReference>
<dbReference type="EMBL" id="SZQA01000051">
    <property type="protein sequence ID" value="TKK80963.1"/>
    <property type="molecule type" value="Genomic_DNA"/>
</dbReference>
<dbReference type="Gene3D" id="3.40.50.300">
    <property type="entry name" value="P-loop containing nucleotide triphosphate hydrolases"/>
    <property type="match status" value="1"/>
</dbReference>
<dbReference type="GO" id="GO:0005524">
    <property type="term" value="F:ATP binding"/>
    <property type="evidence" value="ECO:0007669"/>
    <property type="project" value="UniProtKB-KW"/>
</dbReference>
<dbReference type="AlphaFoldDB" id="A0A4V5UXJ0"/>
<dbReference type="EC" id="2.7.7.62" evidence="9"/>
<evidence type="ECO:0000256" key="16">
    <source>
        <dbReference type="ARBA" id="ARBA00029570"/>
    </source>
</evidence>
<evidence type="ECO:0000256" key="13">
    <source>
        <dbReference type="ARBA" id="ARBA00022777"/>
    </source>
</evidence>
<evidence type="ECO:0000256" key="14">
    <source>
        <dbReference type="ARBA" id="ARBA00022840"/>
    </source>
</evidence>
<evidence type="ECO:0000256" key="9">
    <source>
        <dbReference type="ARBA" id="ARBA00012523"/>
    </source>
</evidence>
<comment type="catalytic activity">
    <reaction evidence="3">
        <text>adenosylcob(III)inamide + GTP = adenosylcob(III)inamide phosphate + GDP + H(+)</text>
        <dbReference type="Rhea" id="RHEA:15765"/>
        <dbReference type="ChEBI" id="CHEBI:2480"/>
        <dbReference type="ChEBI" id="CHEBI:15378"/>
        <dbReference type="ChEBI" id="CHEBI:37565"/>
        <dbReference type="ChEBI" id="CHEBI:58189"/>
        <dbReference type="ChEBI" id="CHEBI:58502"/>
        <dbReference type="EC" id="2.7.1.156"/>
    </reaction>
</comment>
<evidence type="ECO:0000256" key="2">
    <source>
        <dbReference type="ARBA" id="ARBA00000711"/>
    </source>
</evidence>
<organism evidence="18 19">
    <name type="scientific">Herbidospora galbida</name>
    <dbReference type="NCBI Taxonomy" id="2575442"/>
    <lineage>
        <taxon>Bacteria</taxon>
        <taxon>Bacillati</taxon>
        <taxon>Actinomycetota</taxon>
        <taxon>Actinomycetes</taxon>
        <taxon>Streptosporangiales</taxon>
        <taxon>Streptosporangiaceae</taxon>
        <taxon>Herbidospora</taxon>
    </lineage>
</organism>
<dbReference type="PANTHER" id="PTHR34848">
    <property type="match status" value="1"/>
</dbReference>
<dbReference type="GO" id="GO:0043752">
    <property type="term" value="F:adenosylcobinamide kinase activity"/>
    <property type="evidence" value="ECO:0007669"/>
    <property type="project" value="UniProtKB-EC"/>
</dbReference>
<keyword evidence="12" id="KW-0547">Nucleotide-binding</keyword>
<comment type="similarity">
    <text evidence="7">Belongs to the CobU/CobP family.</text>
</comment>
<dbReference type="GO" id="GO:0005525">
    <property type="term" value="F:GTP binding"/>
    <property type="evidence" value="ECO:0007669"/>
    <property type="project" value="UniProtKB-KW"/>
</dbReference>
<dbReference type="InterPro" id="IPR027417">
    <property type="entry name" value="P-loop_NTPase"/>
</dbReference>
<dbReference type="UniPathway" id="UPA00148">
    <property type="reaction ID" value="UER00236"/>
</dbReference>
<gene>
    <name evidence="18" type="ORF">FDA94_34755</name>
</gene>
<keyword evidence="18" id="KW-0548">Nucleotidyltransferase</keyword>
<evidence type="ECO:0000256" key="4">
    <source>
        <dbReference type="ARBA" id="ARBA00003889"/>
    </source>
</evidence>
<evidence type="ECO:0000256" key="5">
    <source>
        <dbReference type="ARBA" id="ARBA00004692"/>
    </source>
</evidence>
<dbReference type="EC" id="2.7.1.156" evidence="8"/>
<keyword evidence="14" id="KW-0067">ATP-binding</keyword>
<dbReference type="Pfam" id="PF02283">
    <property type="entry name" value="CobU"/>
    <property type="match status" value="1"/>
</dbReference>
<evidence type="ECO:0000256" key="1">
    <source>
        <dbReference type="ARBA" id="ARBA00000312"/>
    </source>
</evidence>
<evidence type="ECO:0000256" key="11">
    <source>
        <dbReference type="ARBA" id="ARBA00022679"/>
    </source>
</evidence>
<comment type="catalytic activity">
    <reaction evidence="2">
        <text>adenosylcob(III)inamide phosphate + GTP + H(+) = adenosylcob(III)inamide-GDP + diphosphate</text>
        <dbReference type="Rhea" id="RHEA:22712"/>
        <dbReference type="ChEBI" id="CHEBI:15378"/>
        <dbReference type="ChEBI" id="CHEBI:33019"/>
        <dbReference type="ChEBI" id="CHEBI:37565"/>
        <dbReference type="ChEBI" id="CHEBI:58502"/>
        <dbReference type="ChEBI" id="CHEBI:60487"/>
        <dbReference type="EC" id="2.7.7.62"/>
    </reaction>
</comment>
<keyword evidence="15" id="KW-0342">GTP-binding</keyword>
<keyword evidence="11 18" id="KW-0808">Transferase</keyword>
<evidence type="ECO:0000256" key="7">
    <source>
        <dbReference type="ARBA" id="ARBA00007490"/>
    </source>
</evidence>
<evidence type="ECO:0000313" key="19">
    <source>
        <dbReference type="Proteomes" id="UP000308705"/>
    </source>
</evidence>
<evidence type="ECO:0000313" key="18">
    <source>
        <dbReference type="EMBL" id="TKK80963.1"/>
    </source>
</evidence>
<dbReference type="InterPro" id="IPR003203">
    <property type="entry name" value="CobU/CobP"/>
</dbReference>
<evidence type="ECO:0000256" key="6">
    <source>
        <dbReference type="ARBA" id="ARBA00005159"/>
    </source>
</evidence>
<proteinExistence type="inferred from homology"/>
<evidence type="ECO:0000256" key="8">
    <source>
        <dbReference type="ARBA" id="ARBA00012016"/>
    </source>
</evidence>
<evidence type="ECO:0000256" key="12">
    <source>
        <dbReference type="ARBA" id="ARBA00022741"/>
    </source>
</evidence>
<dbReference type="RefSeq" id="WP_137251293.1">
    <property type="nucleotide sequence ID" value="NZ_SZQA01000051.1"/>
</dbReference>
<comment type="catalytic activity">
    <reaction evidence="1">
        <text>adenosylcob(III)inamide + ATP = adenosylcob(III)inamide phosphate + ADP + H(+)</text>
        <dbReference type="Rhea" id="RHEA:15769"/>
        <dbReference type="ChEBI" id="CHEBI:2480"/>
        <dbReference type="ChEBI" id="CHEBI:15378"/>
        <dbReference type="ChEBI" id="CHEBI:30616"/>
        <dbReference type="ChEBI" id="CHEBI:58502"/>
        <dbReference type="ChEBI" id="CHEBI:456216"/>
        <dbReference type="EC" id="2.7.1.156"/>
    </reaction>
</comment>
<dbReference type="GO" id="GO:0008820">
    <property type="term" value="F:cobinamide phosphate guanylyltransferase activity"/>
    <property type="evidence" value="ECO:0007669"/>
    <property type="project" value="UniProtKB-EC"/>
</dbReference>
<comment type="caution">
    <text evidence="18">The sequence shown here is derived from an EMBL/GenBank/DDBJ whole genome shotgun (WGS) entry which is preliminary data.</text>
</comment>
<dbReference type="SUPFAM" id="SSF52540">
    <property type="entry name" value="P-loop containing nucleoside triphosphate hydrolases"/>
    <property type="match status" value="1"/>
</dbReference>
<comment type="function">
    <text evidence="4">Catalyzes ATP-dependent phosphorylation of adenosylcobinamide and addition of GMP to adenosylcobinamide phosphate.</text>
</comment>